<evidence type="ECO:0000313" key="2">
    <source>
        <dbReference type="EMBL" id="NVN41838.1"/>
    </source>
</evidence>
<evidence type="ECO:0008006" key="4">
    <source>
        <dbReference type="Google" id="ProtNLM"/>
    </source>
</evidence>
<dbReference type="Proteomes" id="UP000585665">
    <property type="component" value="Unassembled WGS sequence"/>
</dbReference>
<proteinExistence type="predicted"/>
<feature type="non-terminal residue" evidence="2">
    <location>
        <position position="1"/>
    </location>
</feature>
<protein>
    <recommendedName>
        <fullName evidence="4">Aspartyl-tRNA synthetase</fullName>
    </recommendedName>
</protein>
<dbReference type="Gene3D" id="2.30.30.40">
    <property type="entry name" value="SH3 Domains"/>
    <property type="match status" value="1"/>
</dbReference>
<sequence length="214" mass="22579">AVGAAAPASAVDTPAPALTDVPPAAPTDKGSNTGLPLPRYAAFRAGEVNMRSGPGERYPITWVYHRRDLPVRIEREFDVWRLVEDSDGEKGWVHQAVLTGTRTFVIPGLPPEGAGTQAGEASARDGDHIGRADTRVIATVPTAQDAEQVAGGTILRTDASDQSGVVAVLKPGVVGVIRQCPVGSDWCKVSVKNHGGWLHRGAFWGLLPQEAIQP</sequence>
<keyword evidence="3" id="KW-1185">Reference proteome</keyword>
<dbReference type="Pfam" id="PF06347">
    <property type="entry name" value="SH3_4"/>
    <property type="match status" value="2"/>
</dbReference>
<dbReference type="EMBL" id="JABXXR010000195">
    <property type="protein sequence ID" value="NVN41838.1"/>
    <property type="molecule type" value="Genomic_DNA"/>
</dbReference>
<comment type="caution">
    <text evidence="2">The sequence shown here is derived from an EMBL/GenBank/DDBJ whole genome shotgun (WGS) entry which is preliminary data.</text>
</comment>
<dbReference type="RefSeq" id="WP_176614703.1">
    <property type="nucleotide sequence ID" value="NZ_JABXXR010000195.1"/>
</dbReference>
<gene>
    <name evidence="2" type="ORF">HUK82_14900</name>
</gene>
<accession>A0A850PCX4</accession>
<evidence type="ECO:0000256" key="1">
    <source>
        <dbReference type="SAM" id="MobiDB-lite"/>
    </source>
</evidence>
<reference evidence="2 3" key="1">
    <citation type="submission" date="2020-06" db="EMBL/GenBank/DDBJ databases">
        <title>Description of novel acetic acid bacteria.</title>
        <authorList>
            <person name="Sombolestani A."/>
        </authorList>
    </citation>
    <scope>NUCLEOTIDE SEQUENCE [LARGE SCALE GENOMIC DNA]</scope>
    <source>
        <strain evidence="2 3">LMG 27010</strain>
    </source>
</reference>
<organism evidence="2 3">
    <name type="scientific">Ameyamaea chiangmaiensis</name>
    <dbReference type="NCBI Taxonomy" id="442969"/>
    <lineage>
        <taxon>Bacteria</taxon>
        <taxon>Pseudomonadati</taxon>
        <taxon>Pseudomonadota</taxon>
        <taxon>Alphaproteobacteria</taxon>
        <taxon>Acetobacterales</taxon>
        <taxon>Acetobacteraceae</taxon>
        <taxon>Ameyamaea</taxon>
    </lineage>
</organism>
<feature type="compositionally biased region" description="Low complexity" evidence="1">
    <location>
        <begin position="1"/>
        <end position="17"/>
    </location>
</feature>
<name>A0A850PCX4_9PROT</name>
<evidence type="ECO:0000313" key="3">
    <source>
        <dbReference type="Proteomes" id="UP000585665"/>
    </source>
</evidence>
<dbReference type="InterPro" id="IPR010466">
    <property type="entry name" value="DUF1058"/>
</dbReference>
<dbReference type="AlphaFoldDB" id="A0A850PCX4"/>
<feature type="region of interest" description="Disordered" evidence="1">
    <location>
        <begin position="1"/>
        <end position="36"/>
    </location>
</feature>